<protein>
    <submittedName>
        <fullName evidence="1">HNH endonuclease</fullName>
    </submittedName>
</protein>
<accession>A0A4Q7E0X9</accession>
<dbReference type="EMBL" id="QVFV01000010">
    <property type="protein sequence ID" value="RZM75018.1"/>
    <property type="molecule type" value="Genomic_DNA"/>
</dbReference>
<dbReference type="Proteomes" id="UP000292459">
    <property type="component" value="Unassembled WGS sequence"/>
</dbReference>
<keyword evidence="1" id="KW-0255">Endonuclease</keyword>
<sequence>MRQEFTDRQKAQIYVRDRALCAFSGKSLWILDYGLSPTFDSDWVDHIKPAAKGGGNSIDNGICASYFYNSKKRANSHDNKHLFFAGKPTREFFYFYETVSIEIAEHLRRFANVSLSDWYFNRAAYRFMIALYRLRMQSFGKTYARTESYYAKAAMKMLKAWKKLIKIEGTFEQRGLMNSPISTDQEQLRQLQYCQAEADVLEHLDQCFPFYENSCNAIDELSTATNNDLLKSVRDKYSENEFMSQRVRDLIEINVHRLQGLYDE</sequence>
<dbReference type="InterPro" id="IPR003615">
    <property type="entry name" value="HNH_nuc"/>
</dbReference>
<keyword evidence="2" id="KW-1185">Reference proteome</keyword>
<dbReference type="RefSeq" id="WP_039726671.1">
    <property type="nucleotide sequence ID" value="NZ_QVFV01000010.1"/>
</dbReference>
<keyword evidence="1" id="KW-0540">Nuclease</keyword>
<evidence type="ECO:0000313" key="1">
    <source>
        <dbReference type="EMBL" id="RZM75018.1"/>
    </source>
</evidence>
<gene>
    <name evidence="1" type="ORF">DYY88_22125</name>
</gene>
<dbReference type="CDD" id="cd00085">
    <property type="entry name" value="HNHc"/>
    <property type="match status" value="1"/>
</dbReference>
<dbReference type="GO" id="GO:0004519">
    <property type="term" value="F:endonuclease activity"/>
    <property type="evidence" value="ECO:0007669"/>
    <property type="project" value="UniProtKB-KW"/>
</dbReference>
<dbReference type="AlphaFoldDB" id="A0A4Q7E0X9"/>
<dbReference type="OrthoDB" id="5292295at2"/>
<keyword evidence="1" id="KW-0378">Hydrolase</keyword>
<proteinExistence type="predicted"/>
<organism evidence="1 2">
    <name type="scientific">Leptolyngbya iicbica LK</name>
    <dbReference type="NCBI Taxonomy" id="2294035"/>
    <lineage>
        <taxon>Bacteria</taxon>
        <taxon>Bacillati</taxon>
        <taxon>Cyanobacteriota</taxon>
        <taxon>Cyanophyceae</taxon>
        <taxon>Leptolyngbyales</taxon>
        <taxon>Leptolyngbyaceae</taxon>
        <taxon>Leptolyngbya group</taxon>
        <taxon>Leptolyngbya</taxon>
        <taxon>Leptolyngbya iicbica</taxon>
    </lineage>
</organism>
<reference evidence="1 2" key="1">
    <citation type="submission" date="2018-11" db="EMBL/GenBank/DDBJ databases">
        <title>Whole genome sequencing of an environmental sample.</title>
        <authorList>
            <person name="Sarangi A.N."/>
            <person name="Singh D."/>
            <person name="Tripathy S."/>
        </authorList>
    </citation>
    <scope>NUCLEOTIDE SEQUENCE [LARGE SCALE GENOMIC DNA]</scope>
    <source>
        <strain evidence="1 2">Lakshadweep</strain>
    </source>
</reference>
<dbReference type="Gene3D" id="1.10.30.50">
    <property type="match status" value="1"/>
</dbReference>
<name>A0A4Q7E0X9_9CYAN</name>
<evidence type="ECO:0000313" key="2">
    <source>
        <dbReference type="Proteomes" id="UP000292459"/>
    </source>
</evidence>
<comment type="caution">
    <text evidence="1">The sequence shown here is derived from an EMBL/GenBank/DDBJ whole genome shotgun (WGS) entry which is preliminary data.</text>
</comment>